<protein>
    <recommendedName>
        <fullName evidence="2">SSAP RNA binding domain-containing protein</fullName>
    </recommendedName>
</protein>
<dbReference type="AlphaFoldDB" id="A0A350P1M2"/>
<dbReference type="EMBL" id="DNAN01000191">
    <property type="protein sequence ID" value="HAW75189.1"/>
    <property type="molecule type" value="Genomic_DNA"/>
</dbReference>
<gene>
    <name evidence="3" type="ORF">DCW74_05565</name>
</gene>
<organism evidence="3 4">
    <name type="scientific">Alteromonas australica</name>
    <dbReference type="NCBI Taxonomy" id="589873"/>
    <lineage>
        <taxon>Bacteria</taxon>
        <taxon>Pseudomonadati</taxon>
        <taxon>Pseudomonadota</taxon>
        <taxon>Gammaproteobacteria</taxon>
        <taxon>Alteromonadales</taxon>
        <taxon>Alteromonadaceae</taxon>
        <taxon>Alteromonas/Salinimonas group</taxon>
        <taxon>Alteromonas</taxon>
    </lineage>
</organism>
<feature type="domain" description="SSAP RNA binding" evidence="2">
    <location>
        <begin position="11"/>
        <end position="135"/>
    </location>
</feature>
<dbReference type="Proteomes" id="UP000263517">
    <property type="component" value="Unassembled WGS sequence"/>
</dbReference>
<evidence type="ECO:0000313" key="3">
    <source>
        <dbReference type="EMBL" id="HAW75189.1"/>
    </source>
</evidence>
<evidence type="ECO:0000313" key="4">
    <source>
        <dbReference type="Proteomes" id="UP000263517"/>
    </source>
</evidence>
<proteinExistence type="predicted"/>
<dbReference type="InterPro" id="IPR009425">
    <property type="entry name" value="DSRM_SSAP"/>
</dbReference>
<evidence type="ECO:0000256" key="1">
    <source>
        <dbReference type="SAM" id="MobiDB-lite"/>
    </source>
</evidence>
<dbReference type="Pfam" id="PF06378">
    <property type="entry name" value="SSAP_Sak"/>
    <property type="match status" value="1"/>
</dbReference>
<sequence>MTGMTSNAIPNLAGVASKDLVEKIGSGSFSASYINWSRTMNLLRKHAPNWLVDYVPARDGSLLHQAPIGAYLLIRFQNMETGFSTPALPQAVMDNRNKSIPFDKITSRDITDTQRRGLCMAAAMHFGLAYELWAKMPLESGYTEQSPEAQRPPVPLTGRKETNSSQEGTVGAARASEGASEATFREAALAKNIHTVAIDALVELVKSKLGGDFSKGHAQLDKNEAEYFNNKYAPSEEATNGDKF</sequence>
<evidence type="ECO:0000259" key="2">
    <source>
        <dbReference type="Pfam" id="PF06378"/>
    </source>
</evidence>
<accession>A0A350P1M2</accession>
<name>A0A350P1M2_9ALTE</name>
<comment type="caution">
    <text evidence="3">The sequence shown here is derived from an EMBL/GenBank/DDBJ whole genome shotgun (WGS) entry which is preliminary data.</text>
</comment>
<reference evidence="3 4" key="1">
    <citation type="journal article" date="2018" name="Nat. Biotechnol.">
        <title>A standardized bacterial taxonomy based on genome phylogeny substantially revises the tree of life.</title>
        <authorList>
            <person name="Parks D.H."/>
            <person name="Chuvochina M."/>
            <person name="Waite D.W."/>
            <person name="Rinke C."/>
            <person name="Skarshewski A."/>
            <person name="Chaumeil P.A."/>
            <person name="Hugenholtz P."/>
        </authorList>
    </citation>
    <scope>NUCLEOTIDE SEQUENCE [LARGE SCALE GENOMIC DNA]</scope>
    <source>
        <strain evidence="3">UBA11978</strain>
    </source>
</reference>
<feature type="region of interest" description="Disordered" evidence="1">
    <location>
        <begin position="143"/>
        <end position="178"/>
    </location>
</feature>